<protein>
    <submittedName>
        <fullName evidence="2">Nitrogenase</fullName>
    </submittedName>
</protein>
<evidence type="ECO:0000259" key="1">
    <source>
        <dbReference type="Pfam" id="PF06967"/>
    </source>
</evidence>
<dbReference type="Pfam" id="PF06967">
    <property type="entry name" value="Mo-nitro_C"/>
    <property type="match status" value="1"/>
</dbReference>
<sequence>MADSAFYFLSSFLQSRQTRFNFLQPLRQWIDSLEINNPKMARLIYWLIPGNCPFERDVKVFGRTVLHIPPLCKLNPLYEQLVGLRFRSLCYLVDTCGETP</sequence>
<organism evidence="2">
    <name type="scientific">Oscillatoriales cyanobacterium SpSt-418</name>
    <dbReference type="NCBI Taxonomy" id="2282169"/>
    <lineage>
        <taxon>Bacteria</taxon>
        <taxon>Bacillati</taxon>
        <taxon>Cyanobacteriota</taxon>
        <taxon>Cyanophyceae</taxon>
        <taxon>Oscillatoriophycideae</taxon>
        <taxon>Oscillatoriales</taxon>
    </lineage>
</organism>
<evidence type="ECO:0000313" key="2">
    <source>
        <dbReference type="EMBL" id="HFM97012.1"/>
    </source>
</evidence>
<accession>A0A7C3PB59</accession>
<proteinExistence type="predicted"/>
<reference evidence="2" key="1">
    <citation type="journal article" date="2020" name="mSystems">
        <title>Genome- and Community-Level Interaction Insights into Carbon Utilization and Element Cycling Functions of Hydrothermarchaeota in Hydrothermal Sediment.</title>
        <authorList>
            <person name="Zhou Z."/>
            <person name="Liu Y."/>
            <person name="Xu W."/>
            <person name="Pan J."/>
            <person name="Luo Z.H."/>
            <person name="Li M."/>
        </authorList>
    </citation>
    <scope>NUCLEOTIDE SEQUENCE [LARGE SCALE GENOMIC DNA]</scope>
    <source>
        <strain evidence="2">SpSt-418</strain>
    </source>
</reference>
<comment type="caution">
    <text evidence="2">The sequence shown here is derived from an EMBL/GenBank/DDBJ whole genome shotgun (WGS) entry which is preliminary data.</text>
</comment>
<feature type="domain" description="Mo-dependent nitrogenase C-terminal" evidence="1">
    <location>
        <begin position="23"/>
        <end position="98"/>
    </location>
</feature>
<gene>
    <name evidence="2" type="ORF">ENR64_04445</name>
</gene>
<dbReference type="AlphaFoldDB" id="A0A7C3PB59"/>
<dbReference type="InterPro" id="IPR009717">
    <property type="entry name" value="Mo-dep_Nase_C"/>
</dbReference>
<name>A0A7C3PB59_9CYAN</name>
<dbReference type="EMBL" id="DSRU01000050">
    <property type="protein sequence ID" value="HFM97012.1"/>
    <property type="molecule type" value="Genomic_DNA"/>
</dbReference>